<protein>
    <recommendedName>
        <fullName evidence="7">Late embryogenesis abundant protein LEA-2 subgroup domain-containing protein</fullName>
    </recommendedName>
</protein>
<feature type="region of interest" description="Disordered" evidence="5">
    <location>
        <begin position="1"/>
        <end position="24"/>
    </location>
</feature>
<keyword evidence="4 6" id="KW-0472">Membrane</keyword>
<proteinExistence type="predicted"/>
<keyword evidence="3 6" id="KW-1133">Transmembrane helix</keyword>
<dbReference type="OMA" id="HHELEMY"/>
<dbReference type="AlphaFoldDB" id="A0A0A0L0D0"/>
<feature type="domain" description="Late embryogenesis abundant protein LEA-2 subgroup" evidence="7">
    <location>
        <begin position="117"/>
        <end position="222"/>
    </location>
</feature>
<reference evidence="8 9" key="1">
    <citation type="journal article" date="2009" name="Nat. Genet.">
        <title>The genome of the cucumber, Cucumis sativus L.</title>
        <authorList>
            <person name="Huang S."/>
            <person name="Li R."/>
            <person name="Zhang Z."/>
            <person name="Li L."/>
            <person name="Gu X."/>
            <person name="Fan W."/>
            <person name="Lucas W.J."/>
            <person name="Wang X."/>
            <person name="Xie B."/>
            <person name="Ni P."/>
            <person name="Ren Y."/>
            <person name="Zhu H."/>
            <person name="Li J."/>
            <person name="Lin K."/>
            <person name="Jin W."/>
            <person name="Fei Z."/>
            <person name="Li G."/>
            <person name="Staub J."/>
            <person name="Kilian A."/>
            <person name="van der Vossen E.A."/>
            <person name="Wu Y."/>
            <person name="Guo J."/>
            <person name="He J."/>
            <person name="Jia Z."/>
            <person name="Ren Y."/>
            <person name="Tian G."/>
            <person name="Lu Y."/>
            <person name="Ruan J."/>
            <person name="Qian W."/>
            <person name="Wang M."/>
            <person name="Huang Q."/>
            <person name="Li B."/>
            <person name="Xuan Z."/>
            <person name="Cao J."/>
            <person name="Asan"/>
            <person name="Wu Z."/>
            <person name="Zhang J."/>
            <person name="Cai Q."/>
            <person name="Bai Y."/>
            <person name="Zhao B."/>
            <person name="Han Y."/>
            <person name="Li Y."/>
            <person name="Li X."/>
            <person name="Wang S."/>
            <person name="Shi Q."/>
            <person name="Liu S."/>
            <person name="Cho W.K."/>
            <person name="Kim J.Y."/>
            <person name="Xu Y."/>
            <person name="Heller-Uszynska K."/>
            <person name="Miao H."/>
            <person name="Cheng Z."/>
            <person name="Zhang S."/>
            <person name="Wu J."/>
            <person name="Yang Y."/>
            <person name="Kang H."/>
            <person name="Li M."/>
            <person name="Liang H."/>
            <person name="Ren X."/>
            <person name="Shi Z."/>
            <person name="Wen M."/>
            <person name="Jian M."/>
            <person name="Yang H."/>
            <person name="Zhang G."/>
            <person name="Yang Z."/>
            <person name="Chen R."/>
            <person name="Liu S."/>
            <person name="Li J."/>
            <person name="Ma L."/>
            <person name="Liu H."/>
            <person name="Zhou Y."/>
            <person name="Zhao J."/>
            <person name="Fang X."/>
            <person name="Li G."/>
            <person name="Fang L."/>
            <person name="Li Y."/>
            <person name="Liu D."/>
            <person name="Zheng H."/>
            <person name="Zhang Y."/>
            <person name="Qin N."/>
            <person name="Li Z."/>
            <person name="Yang G."/>
            <person name="Yang S."/>
            <person name="Bolund L."/>
            <person name="Kristiansen K."/>
            <person name="Zheng H."/>
            <person name="Li S."/>
            <person name="Zhang X."/>
            <person name="Yang H."/>
            <person name="Wang J."/>
            <person name="Sun R."/>
            <person name="Zhang B."/>
            <person name="Jiang S."/>
            <person name="Wang J."/>
            <person name="Du Y."/>
            <person name="Li S."/>
        </authorList>
    </citation>
    <scope>NUCLEOTIDE SEQUENCE [LARGE SCALE GENOMIC DNA]</scope>
    <source>
        <strain evidence="9">cv. 9930</strain>
    </source>
</reference>
<sequence length="247" mass="28386">MADRVHPTLNPDSASNNPLKSPPSATYVIQIPKDQVYRIPPPENAARFNLYTRHHHRPSPCRRFLCFILLLLLLSAITSALVFLILQPDLPRFSILAVSISRIKPNTTSFSPQFNVTIRAENHNKNIGIYYEKNSTVSMNLSDVMLCEGALPLLYQPPRNVTVMRVKVKGSGIRLSSSTGKAFEDWEKEGKTLRMKVDVRGPMKMKLYWMEMRWRIRAKVTCKILVKKEMGKTKVMEEKCDHSMKLW</sequence>
<comment type="subcellular location">
    <subcellularLocation>
        <location evidence="1">Membrane</location>
        <topology evidence="1">Single-pass membrane protein</topology>
    </subcellularLocation>
</comment>
<evidence type="ECO:0000256" key="3">
    <source>
        <dbReference type="ARBA" id="ARBA00022989"/>
    </source>
</evidence>
<keyword evidence="9" id="KW-1185">Reference proteome</keyword>
<evidence type="ECO:0000256" key="5">
    <source>
        <dbReference type="SAM" id="MobiDB-lite"/>
    </source>
</evidence>
<dbReference type="eggNOG" id="ENOG502QUZX">
    <property type="taxonomic scope" value="Eukaryota"/>
</dbReference>
<accession>A0A0A0L0D0</accession>
<dbReference type="PANTHER" id="PTHR31234">
    <property type="entry name" value="LATE EMBRYOGENESIS ABUNDANT (LEA) HYDROXYPROLINE-RICH GLYCOPROTEIN FAMILY"/>
    <property type="match status" value="1"/>
</dbReference>
<evidence type="ECO:0000259" key="7">
    <source>
        <dbReference type="Pfam" id="PF03168"/>
    </source>
</evidence>
<dbReference type="InterPro" id="IPR004864">
    <property type="entry name" value="LEA_2"/>
</dbReference>
<evidence type="ECO:0000256" key="6">
    <source>
        <dbReference type="SAM" id="Phobius"/>
    </source>
</evidence>
<keyword evidence="2 6" id="KW-0812">Transmembrane</keyword>
<gene>
    <name evidence="8" type="ORF">Csa_4G269730</name>
</gene>
<reference evidence="8 9" key="3">
    <citation type="journal article" date="2010" name="BMC Genomics">
        <title>Transcriptome sequencing and comparative analysis of cucumber flowers with different sex types.</title>
        <authorList>
            <person name="Guo S."/>
            <person name="Zheng Y."/>
            <person name="Joung J.G."/>
            <person name="Liu S."/>
            <person name="Zhang Z."/>
            <person name="Crasta O.R."/>
            <person name="Sobral B.W."/>
            <person name="Xu Y."/>
            <person name="Huang S."/>
            <person name="Fei Z."/>
        </authorList>
    </citation>
    <scope>NUCLEOTIDE SEQUENCE [LARGE SCALE GENOMIC DNA]</scope>
    <source>
        <strain evidence="9">cv. 9930</strain>
    </source>
</reference>
<evidence type="ECO:0000313" key="9">
    <source>
        <dbReference type="Proteomes" id="UP000029981"/>
    </source>
</evidence>
<evidence type="ECO:0000256" key="2">
    <source>
        <dbReference type="ARBA" id="ARBA00022692"/>
    </source>
</evidence>
<feature type="compositionally biased region" description="Polar residues" evidence="5">
    <location>
        <begin position="10"/>
        <end position="19"/>
    </location>
</feature>
<dbReference type="GO" id="GO:0016020">
    <property type="term" value="C:membrane"/>
    <property type="evidence" value="ECO:0007669"/>
    <property type="project" value="UniProtKB-SubCell"/>
</dbReference>
<dbReference type="Pfam" id="PF03168">
    <property type="entry name" value="LEA_2"/>
    <property type="match status" value="1"/>
</dbReference>
<feature type="transmembrane region" description="Helical" evidence="6">
    <location>
        <begin position="64"/>
        <end position="86"/>
    </location>
</feature>
<reference evidence="8 9" key="2">
    <citation type="journal article" date="2009" name="PLoS ONE">
        <title>An integrated genetic and cytogenetic map of the cucumber genome.</title>
        <authorList>
            <person name="Ren Y."/>
            <person name="Zhang Z."/>
            <person name="Liu J."/>
            <person name="Staub J.E."/>
            <person name="Han Y."/>
            <person name="Cheng Z."/>
            <person name="Li X."/>
            <person name="Lu J."/>
            <person name="Miao H."/>
            <person name="Kang H."/>
            <person name="Xie B."/>
            <person name="Gu X."/>
            <person name="Wang X."/>
            <person name="Du Y."/>
            <person name="Jin W."/>
            <person name="Huang S."/>
        </authorList>
    </citation>
    <scope>NUCLEOTIDE SEQUENCE [LARGE SCALE GENOMIC DNA]</scope>
    <source>
        <strain evidence="9">cv. 9930</strain>
    </source>
</reference>
<dbReference type="PANTHER" id="PTHR31234:SF2">
    <property type="entry name" value="OS05G0199100 PROTEIN"/>
    <property type="match status" value="1"/>
</dbReference>
<evidence type="ECO:0000256" key="1">
    <source>
        <dbReference type="ARBA" id="ARBA00004167"/>
    </source>
</evidence>
<dbReference type="EMBL" id="CM002925">
    <property type="protein sequence ID" value="KGN54042.1"/>
    <property type="molecule type" value="Genomic_DNA"/>
</dbReference>
<evidence type="ECO:0000256" key="4">
    <source>
        <dbReference type="ARBA" id="ARBA00023136"/>
    </source>
</evidence>
<reference evidence="8 9" key="4">
    <citation type="journal article" date="2011" name="BMC Genomics">
        <title>RNA-Seq improves annotation of protein-coding genes in the cucumber genome.</title>
        <authorList>
            <person name="Li Z."/>
            <person name="Zhang Z."/>
            <person name="Yan P."/>
            <person name="Huang S."/>
            <person name="Fei Z."/>
            <person name="Lin K."/>
        </authorList>
    </citation>
    <scope>NUCLEOTIDE SEQUENCE [LARGE SCALE GENOMIC DNA]</scope>
    <source>
        <strain evidence="9">cv. 9930</strain>
    </source>
</reference>
<dbReference type="GO" id="GO:0098542">
    <property type="term" value="P:defense response to other organism"/>
    <property type="evidence" value="ECO:0007669"/>
    <property type="project" value="InterPro"/>
</dbReference>
<dbReference type="STRING" id="3659.A0A0A0L0D0"/>
<dbReference type="InterPro" id="IPR044839">
    <property type="entry name" value="NDR1-like"/>
</dbReference>
<evidence type="ECO:0000313" key="8">
    <source>
        <dbReference type="EMBL" id="KGN54042.1"/>
    </source>
</evidence>
<dbReference type="Proteomes" id="UP000029981">
    <property type="component" value="Chromosome 4"/>
</dbReference>
<dbReference type="Gramene" id="KGN54042">
    <property type="protein sequence ID" value="KGN54042"/>
    <property type="gene ID" value="Csa_4G269730"/>
</dbReference>
<organism evidence="8 9">
    <name type="scientific">Cucumis sativus</name>
    <name type="common">Cucumber</name>
    <dbReference type="NCBI Taxonomy" id="3659"/>
    <lineage>
        <taxon>Eukaryota</taxon>
        <taxon>Viridiplantae</taxon>
        <taxon>Streptophyta</taxon>
        <taxon>Embryophyta</taxon>
        <taxon>Tracheophyta</taxon>
        <taxon>Spermatophyta</taxon>
        <taxon>Magnoliopsida</taxon>
        <taxon>eudicotyledons</taxon>
        <taxon>Gunneridae</taxon>
        <taxon>Pentapetalae</taxon>
        <taxon>rosids</taxon>
        <taxon>fabids</taxon>
        <taxon>Cucurbitales</taxon>
        <taxon>Cucurbitaceae</taxon>
        <taxon>Benincaseae</taxon>
        <taxon>Cucumis</taxon>
    </lineage>
</organism>
<name>A0A0A0L0D0_CUCSA</name>